<evidence type="ECO:0008006" key="3">
    <source>
        <dbReference type="Google" id="ProtNLM"/>
    </source>
</evidence>
<dbReference type="RefSeq" id="WP_343785893.1">
    <property type="nucleotide sequence ID" value="NZ_BAAAEU010000001.1"/>
</dbReference>
<keyword evidence="2" id="KW-1185">Reference proteome</keyword>
<proteinExistence type="predicted"/>
<evidence type="ECO:0000313" key="1">
    <source>
        <dbReference type="EMBL" id="GAA0703859.1"/>
    </source>
</evidence>
<dbReference type="Proteomes" id="UP001501523">
    <property type="component" value="Unassembled WGS sequence"/>
</dbReference>
<dbReference type="EMBL" id="BAAAEU010000001">
    <property type="protein sequence ID" value="GAA0703859.1"/>
    <property type="molecule type" value="Genomic_DNA"/>
</dbReference>
<dbReference type="InterPro" id="IPR025566">
    <property type="entry name" value="DUF4331"/>
</dbReference>
<dbReference type="Pfam" id="PF14224">
    <property type="entry name" value="DUF4331"/>
    <property type="match status" value="1"/>
</dbReference>
<protein>
    <recommendedName>
        <fullName evidence="3">DUF4331 domain-containing protein</fullName>
    </recommendedName>
</protein>
<accession>A0ABN1IB34</accession>
<comment type="caution">
    <text evidence="1">The sequence shown here is derived from an EMBL/GenBank/DDBJ whole genome shotgun (WGS) entry which is preliminary data.</text>
</comment>
<evidence type="ECO:0000313" key="2">
    <source>
        <dbReference type="Proteomes" id="UP001501523"/>
    </source>
</evidence>
<name>A0ABN1IB34_9GAMM</name>
<sequence>MAPLAAILSLTGIGSHASDHLDTPTVIANPSADIGDIYAWTSPNGRQLNLVMTIVGHTFSDKLDYVFHVDSGKRFDRTTATTTIACHLASASVMECRAGYGDYARGDASIPDGQETWNSRFRVFAGFRDDPFFNNVKGTRAAYQTAAKALRNGAGMDAAGCPNFDATTVHEILDQWRHTDGGPARNFLAGWTSSALVVSIDLDVVAKGGKLLAVWGATSRQGKQIDRAGRPLTGNALLGTIAPDDISDALKEQYNAATPATSARFIPEIEKGLQFYDGLDGTCGNQWLTDRKAAPPGRYRALATLLADDRLWVNSASAVCNQFFAVELASLSARNDLSGDCGGRTPTIDAIDVYRSLLVNGTTSGVDDGVDRDDREHSSTVFPFLAAPDPMPPHGH</sequence>
<reference evidence="1 2" key="1">
    <citation type="journal article" date="2019" name="Int. J. Syst. Evol. Microbiol.">
        <title>The Global Catalogue of Microorganisms (GCM) 10K type strain sequencing project: providing services to taxonomists for standard genome sequencing and annotation.</title>
        <authorList>
            <consortium name="The Broad Institute Genomics Platform"/>
            <consortium name="The Broad Institute Genome Sequencing Center for Infectious Disease"/>
            <person name="Wu L."/>
            <person name="Ma J."/>
        </authorList>
    </citation>
    <scope>NUCLEOTIDE SEQUENCE [LARGE SCALE GENOMIC DNA]</scope>
    <source>
        <strain evidence="1 2">JCM 15421</strain>
    </source>
</reference>
<gene>
    <name evidence="1" type="ORF">GCM10009105_00270</name>
</gene>
<organism evidence="1 2">
    <name type="scientific">Dokdonella soli</name>
    <dbReference type="NCBI Taxonomy" id="529810"/>
    <lineage>
        <taxon>Bacteria</taxon>
        <taxon>Pseudomonadati</taxon>
        <taxon>Pseudomonadota</taxon>
        <taxon>Gammaproteobacteria</taxon>
        <taxon>Lysobacterales</taxon>
        <taxon>Rhodanobacteraceae</taxon>
        <taxon>Dokdonella</taxon>
    </lineage>
</organism>